<evidence type="ECO:0000259" key="5">
    <source>
        <dbReference type="PROSITE" id="PS51935"/>
    </source>
</evidence>
<keyword evidence="2" id="KW-0645">Protease</keyword>
<accession>A0ABT8R4D4</accession>
<evidence type="ECO:0000256" key="3">
    <source>
        <dbReference type="ARBA" id="ARBA00022801"/>
    </source>
</evidence>
<dbReference type="Gene3D" id="3.90.1720.10">
    <property type="entry name" value="endopeptidase domain like (from Nostoc punctiforme)"/>
    <property type="match status" value="1"/>
</dbReference>
<sequence length="188" mass="20753">MFQKLKGFIILLLVYNTGCDSGNNVTYDTDSETPDIEITSPTSIDSIEQPTSRLSEKIVNYASSLAGVPYKVAGRDTTGFDCSGFIYYVFKKYDVEVPHSSRHLAELGMEVDTSIAQPGDLVFFRGTSPDNPEVGHVGIVVSKPGEPLKFVHASSATSSAYVKYDSLARPNYKRRFLKVKRVLPESEQ</sequence>
<protein>
    <submittedName>
        <fullName evidence="6">C40 family peptidase</fullName>
    </submittedName>
</protein>
<dbReference type="InterPro" id="IPR038765">
    <property type="entry name" value="Papain-like_cys_pep_sf"/>
</dbReference>
<evidence type="ECO:0000256" key="4">
    <source>
        <dbReference type="ARBA" id="ARBA00022807"/>
    </source>
</evidence>
<evidence type="ECO:0000256" key="1">
    <source>
        <dbReference type="ARBA" id="ARBA00007074"/>
    </source>
</evidence>
<dbReference type="PANTHER" id="PTHR47053:SF1">
    <property type="entry name" value="MUREIN DD-ENDOPEPTIDASE MEPH-RELATED"/>
    <property type="match status" value="1"/>
</dbReference>
<evidence type="ECO:0000256" key="2">
    <source>
        <dbReference type="ARBA" id="ARBA00022670"/>
    </source>
</evidence>
<dbReference type="InterPro" id="IPR000064">
    <property type="entry name" value="NLP_P60_dom"/>
</dbReference>
<dbReference type="RefSeq" id="WP_302037055.1">
    <property type="nucleotide sequence ID" value="NZ_JAUKPO010000003.1"/>
</dbReference>
<dbReference type="EMBL" id="JAUKPO010000003">
    <property type="protein sequence ID" value="MDO1446259.1"/>
    <property type="molecule type" value="Genomic_DNA"/>
</dbReference>
<keyword evidence="3" id="KW-0378">Hydrolase</keyword>
<dbReference type="PROSITE" id="PS51935">
    <property type="entry name" value="NLPC_P60"/>
    <property type="match status" value="1"/>
</dbReference>
<proteinExistence type="inferred from homology"/>
<dbReference type="InterPro" id="IPR051202">
    <property type="entry name" value="Peptidase_C40"/>
</dbReference>
<keyword evidence="7" id="KW-1185">Reference proteome</keyword>
<comment type="caution">
    <text evidence="6">The sequence shown here is derived from an EMBL/GenBank/DDBJ whole genome shotgun (WGS) entry which is preliminary data.</text>
</comment>
<evidence type="ECO:0000313" key="6">
    <source>
        <dbReference type="EMBL" id="MDO1446259.1"/>
    </source>
</evidence>
<keyword evidence="4" id="KW-0788">Thiol protease</keyword>
<comment type="similarity">
    <text evidence="1">Belongs to the peptidase C40 family.</text>
</comment>
<reference evidence="6" key="1">
    <citation type="submission" date="2023-07" db="EMBL/GenBank/DDBJ databases">
        <title>The genome sequence of Rhodocytophaga aerolata KACC 12507.</title>
        <authorList>
            <person name="Zhang X."/>
        </authorList>
    </citation>
    <scope>NUCLEOTIDE SEQUENCE</scope>
    <source>
        <strain evidence="6">KACC 12507</strain>
    </source>
</reference>
<gene>
    <name evidence="6" type="ORF">Q0590_08350</name>
</gene>
<dbReference type="PANTHER" id="PTHR47053">
    <property type="entry name" value="MUREIN DD-ENDOPEPTIDASE MEPH-RELATED"/>
    <property type="match status" value="1"/>
</dbReference>
<evidence type="ECO:0000313" key="7">
    <source>
        <dbReference type="Proteomes" id="UP001168528"/>
    </source>
</evidence>
<feature type="domain" description="NlpC/P60" evidence="5">
    <location>
        <begin position="52"/>
        <end position="183"/>
    </location>
</feature>
<dbReference type="Proteomes" id="UP001168528">
    <property type="component" value="Unassembled WGS sequence"/>
</dbReference>
<name>A0ABT8R4D4_9BACT</name>
<dbReference type="SUPFAM" id="SSF54001">
    <property type="entry name" value="Cysteine proteinases"/>
    <property type="match status" value="1"/>
</dbReference>
<organism evidence="6 7">
    <name type="scientific">Rhodocytophaga aerolata</name>
    <dbReference type="NCBI Taxonomy" id="455078"/>
    <lineage>
        <taxon>Bacteria</taxon>
        <taxon>Pseudomonadati</taxon>
        <taxon>Bacteroidota</taxon>
        <taxon>Cytophagia</taxon>
        <taxon>Cytophagales</taxon>
        <taxon>Rhodocytophagaceae</taxon>
        <taxon>Rhodocytophaga</taxon>
    </lineage>
</organism>
<dbReference type="Pfam" id="PF00877">
    <property type="entry name" value="NLPC_P60"/>
    <property type="match status" value="1"/>
</dbReference>